<reference evidence="2 3" key="1">
    <citation type="journal article" date="2016" name="Mol. Biol. Evol.">
        <title>Comparative Genomics of Early-Diverging Mushroom-Forming Fungi Provides Insights into the Origins of Lignocellulose Decay Capabilities.</title>
        <authorList>
            <person name="Nagy L.G."/>
            <person name="Riley R."/>
            <person name="Tritt A."/>
            <person name="Adam C."/>
            <person name="Daum C."/>
            <person name="Floudas D."/>
            <person name="Sun H."/>
            <person name="Yadav J.S."/>
            <person name="Pangilinan J."/>
            <person name="Larsson K.H."/>
            <person name="Matsuura K."/>
            <person name="Barry K."/>
            <person name="Labutti K."/>
            <person name="Kuo R."/>
            <person name="Ohm R.A."/>
            <person name="Bhattacharya S.S."/>
            <person name="Shirouzu T."/>
            <person name="Yoshinaga Y."/>
            <person name="Martin F.M."/>
            <person name="Grigoriev I.V."/>
            <person name="Hibbett D.S."/>
        </authorList>
    </citation>
    <scope>NUCLEOTIDE SEQUENCE [LARGE SCALE GENOMIC DNA]</scope>
    <source>
        <strain evidence="2 3">HHB12029</strain>
    </source>
</reference>
<keyword evidence="1" id="KW-1133">Transmembrane helix</keyword>
<evidence type="ECO:0000313" key="2">
    <source>
        <dbReference type="EMBL" id="KZV85306.1"/>
    </source>
</evidence>
<feature type="transmembrane region" description="Helical" evidence="1">
    <location>
        <begin position="59"/>
        <end position="78"/>
    </location>
</feature>
<evidence type="ECO:0000313" key="3">
    <source>
        <dbReference type="Proteomes" id="UP000077266"/>
    </source>
</evidence>
<proteinExistence type="predicted"/>
<keyword evidence="1" id="KW-0812">Transmembrane</keyword>
<dbReference type="InParanoid" id="A0A165DTA1"/>
<keyword evidence="1" id="KW-0472">Membrane</keyword>
<accession>A0A165DTA1</accession>
<gene>
    <name evidence="2" type="ORF">EXIGLDRAFT_726328</name>
</gene>
<evidence type="ECO:0000256" key="1">
    <source>
        <dbReference type="SAM" id="Phobius"/>
    </source>
</evidence>
<sequence length="82" mass="9434">MHYGVNFCLQALALTFVPGEMNHAGNLFGVWNALLQTTWIWTDIFRDMLNEYVWQSSRIFLVVAIATLGLSFLALMLVRKRV</sequence>
<dbReference type="AlphaFoldDB" id="A0A165DTA1"/>
<keyword evidence="3" id="KW-1185">Reference proteome</keyword>
<organism evidence="2 3">
    <name type="scientific">Exidia glandulosa HHB12029</name>
    <dbReference type="NCBI Taxonomy" id="1314781"/>
    <lineage>
        <taxon>Eukaryota</taxon>
        <taxon>Fungi</taxon>
        <taxon>Dikarya</taxon>
        <taxon>Basidiomycota</taxon>
        <taxon>Agaricomycotina</taxon>
        <taxon>Agaricomycetes</taxon>
        <taxon>Auriculariales</taxon>
        <taxon>Exidiaceae</taxon>
        <taxon>Exidia</taxon>
    </lineage>
</organism>
<dbReference type="Proteomes" id="UP000077266">
    <property type="component" value="Unassembled WGS sequence"/>
</dbReference>
<dbReference type="EMBL" id="KV426193">
    <property type="protein sequence ID" value="KZV85306.1"/>
    <property type="molecule type" value="Genomic_DNA"/>
</dbReference>
<protein>
    <submittedName>
        <fullName evidence="2">Uncharacterized protein</fullName>
    </submittedName>
</protein>
<name>A0A165DTA1_EXIGL</name>